<feature type="compositionally biased region" description="Basic residues" evidence="1">
    <location>
        <begin position="94"/>
        <end position="117"/>
    </location>
</feature>
<dbReference type="KEGG" id="vg:64472161"/>
<evidence type="ECO:0000256" key="1">
    <source>
        <dbReference type="SAM" id="MobiDB-lite"/>
    </source>
</evidence>
<proteinExistence type="predicted"/>
<organism evidence="2 3">
    <name type="scientific">Streptomyces phage Saftant</name>
    <dbReference type="NCBI Taxonomy" id="2601693"/>
    <lineage>
        <taxon>Viruses</taxon>
        <taxon>Duplodnaviria</taxon>
        <taxon>Heunggongvirae</taxon>
        <taxon>Uroviricota</taxon>
        <taxon>Caudoviricetes</taxon>
        <taxon>Arquatrovirinae</taxon>
        <taxon>Camvirus</taxon>
        <taxon>Camvirus saftant</taxon>
    </lineage>
</organism>
<feature type="compositionally biased region" description="Low complexity" evidence="1">
    <location>
        <begin position="20"/>
        <end position="37"/>
    </location>
</feature>
<dbReference type="Proteomes" id="UP000327512">
    <property type="component" value="Segment"/>
</dbReference>
<keyword evidence="3" id="KW-1185">Reference proteome</keyword>
<protein>
    <submittedName>
        <fullName evidence="2">DNA primase</fullName>
    </submittedName>
</protein>
<feature type="region of interest" description="Disordered" evidence="1">
    <location>
        <begin position="1"/>
        <end position="46"/>
    </location>
</feature>
<evidence type="ECO:0000313" key="2">
    <source>
        <dbReference type="EMBL" id="QEQ94071.1"/>
    </source>
</evidence>
<sequence>MERAQQAEGQELGQRRRQQARALGGARPLRGRLQPRAGNRHGPLPTARRQHTLDVLQHGQGALALPLLRRRRRQLHDDHVEGGDRLPWSTNRCNHSRPPRGKLWKKRQRATRQPLRRKPQGTCWVADWIERRQLPTALAS</sequence>
<reference evidence="2 3" key="1">
    <citation type="submission" date="2019-07" db="EMBL/GenBank/DDBJ databases">
        <authorList>
            <person name="Gordon L.L."/>
            <person name="Schein S.C."/>
            <person name="Shalon N."/>
            <person name="Whiting F."/>
            <person name="Shaffer C.D."/>
            <person name="Weston-Hafer K.A."/>
            <person name="Garlena R.A."/>
            <person name="Russell D.A."/>
            <person name="Pope W.H."/>
            <person name="Jacobs-Sera D."/>
            <person name="Hendrix R.W."/>
            <person name="Hatfull G.F."/>
        </authorList>
    </citation>
    <scope>NUCLEOTIDE SEQUENCE [LARGE SCALE GENOMIC DNA]</scope>
</reference>
<accession>A0A5J6D8K2</accession>
<feature type="region of interest" description="Disordered" evidence="1">
    <location>
        <begin position="78"/>
        <end position="117"/>
    </location>
</feature>
<evidence type="ECO:0000313" key="3">
    <source>
        <dbReference type="Proteomes" id="UP000327512"/>
    </source>
</evidence>
<dbReference type="RefSeq" id="YP_010056219.1">
    <property type="nucleotide sequence ID" value="NC_054675.1"/>
</dbReference>
<dbReference type="EMBL" id="MN204498">
    <property type="protein sequence ID" value="QEQ94071.1"/>
    <property type="molecule type" value="Genomic_DNA"/>
</dbReference>
<dbReference type="GeneID" id="64472161"/>
<feature type="compositionally biased region" description="Low complexity" evidence="1">
    <location>
        <begin position="1"/>
        <end position="12"/>
    </location>
</feature>
<gene>
    <name evidence="2" type="primary">39</name>
    <name evidence="2" type="ORF">SEA_SAFTANT_39</name>
</gene>
<name>A0A5J6D8K2_9CAUD</name>